<gene>
    <name evidence="4" type="ORF">AALA52_06980</name>
</gene>
<dbReference type="PROSITE" id="PS51756">
    <property type="entry name" value="LXG"/>
    <property type="match status" value="1"/>
</dbReference>
<reference evidence="4 5" key="1">
    <citation type="submission" date="2024-03" db="EMBL/GenBank/DDBJ databases">
        <title>Mouse gut bacterial collection (mGBC) of GemPharmatech.</title>
        <authorList>
            <person name="He Y."/>
            <person name="Dong L."/>
            <person name="Wu D."/>
            <person name="Gao X."/>
            <person name="Lin Z."/>
        </authorList>
    </citation>
    <scope>NUCLEOTIDE SEQUENCE [LARGE SCALE GENOMIC DNA]</scope>
    <source>
        <strain evidence="4 5">61-15</strain>
    </source>
</reference>
<name>A0ABV4D357_9LACT</name>
<feature type="coiled-coil region" evidence="2">
    <location>
        <begin position="131"/>
        <end position="158"/>
    </location>
</feature>
<feature type="domain" description="LXG" evidence="3">
    <location>
        <begin position="1"/>
        <end position="225"/>
    </location>
</feature>
<keyword evidence="2" id="KW-0175">Coiled coil</keyword>
<evidence type="ECO:0000256" key="2">
    <source>
        <dbReference type="SAM" id="Coils"/>
    </source>
</evidence>
<sequence>MNRNIQKAREITSDLTRASNILVSSIGPGTKLSGAAFKKGQDLFSVGVIPTIKRAQQAVERLNVDLSNYRGADGIVSSEGILDEDKLKQQIESKKNLKRSYENVADDLRGYAQAIDYLKIPFLGMVLRDMASNYNHVADSYQEQIQKLEDKLEMLHQFNSKVSRLFRDAAEQMKIVVQAVMVLNSSSMSASGQPIYPAGVGSDWFTKKQSAKNQEKLAAIQMSSALGITVDEALELYGKVKDNENSKRLGGILGILTQGTLTQKAFTKHGKSGAKAFEALMEDWRATKKWLRGLDSSVAKKIEAVMGDSFKQFLKNIEKLKDFKGIGKYTKPLGEVVEWFGNPGKKFVNAYGTKAVGKLAPKLGKQGTKLAGKVVSKAGWVGVVVGVGIDGTFAYNDKSNKETYHNVGKSVVHGAVSQLESAGPIEGAIAGAQIGAWLGPQGAAIGAGVGFIAGGANAAWGALFPDSKEAVFGWVEKQGNKAVDFAENVGKDIGKAVTSGLNEMNSWFGGNKYANA</sequence>
<evidence type="ECO:0000256" key="1">
    <source>
        <dbReference type="ARBA" id="ARBA00034117"/>
    </source>
</evidence>
<protein>
    <recommendedName>
        <fullName evidence="3">LXG domain-containing protein</fullName>
    </recommendedName>
</protein>
<comment type="similarity">
    <text evidence="1">In the N-terminal section; belongs to the LXG family.</text>
</comment>
<keyword evidence="5" id="KW-1185">Reference proteome</keyword>
<evidence type="ECO:0000313" key="4">
    <source>
        <dbReference type="EMBL" id="MEY8443981.1"/>
    </source>
</evidence>
<organism evidence="4 5">
    <name type="scientific">Lactococcus ileimucosae</name>
    <dbReference type="NCBI Taxonomy" id="2941329"/>
    <lineage>
        <taxon>Bacteria</taxon>
        <taxon>Bacillati</taxon>
        <taxon>Bacillota</taxon>
        <taxon>Bacilli</taxon>
        <taxon>Lactobacillales</taxon>
        <taxon>Streptococcaceae</taxon>
        <taxon>Lactococcus</taxon>
    </lineage>
</organism>
<evidence type="ECO:0000313" key="5">
    <source>
        <dbReference type="Proteomes" id="UP001565283"/>
    </source>
</evidence>
<accession>A0ABV4D357</accession>
<dbReference type="Proteomes" id="UP001565283">
    <property type="component" value="Unassembled WGS sequence"/>
</dbReference>
<comment type="caution">
    <text evidence="4">The sequence shown here is derived from an EMBL/GenBank/DDBJ whole genome shotgun (WGS) entry which is preliminary data.</text>
</comment>
<proteinExistence type="inferred from homology"/>
<dbReference type="InterPro" id="IPR006829">
    <property type="entry name" value="LXG_dom"/>
</dbReference>
<feature type="coiled-coil region" evidence="2">
    <location>
        <begin position="52"/>
        <end position="107"/>
    </location>
</feature>
<dbReference type="EMBL" id="JBCLSH010000024">
    <property type="protein sequence ID" value="MEY8443981.1"/>
    <property type="molecule type" value="Genomic_DNA"/>
</dbReference>
<evidence type="ECO:0000259" key="3">
    <source>
        <dbReference type="PROSITE" id="PS51756"/>
    </source>
</evidence>